<evidence type="ECO:0000256" key="4">
    <source>
        <dbReference type="ARBA" id="ARBA00022475"/>
    </source>
</evidence>
<keyword evidence="6 9" id="KW-1133">Transmembrane helix</keyword>
<comment type="similarity">
    <text evidence="2">Belongs to the autoinducer-2 exporter (AI-2E) (TC 2.A.86) family.</text>
</comment>
<feature type="compositionally biased region" description="Basic and acidic residues" evidence="8">
    <location>
        <begin position="45"/>
        <end position="57"/>
    </location>
</feature>
<feature type="transmembrane region" description="Helical" evidence="9">
    <location>
        <begin position="373"/>
        <end position="404"/>
    </location>
</feature>
<feature type="transmembrane region" description="Helical" evidence="9">
    <location>
        <begin position="335"/>
        <end position="353"/>
    </location>
</feature>
<feature type="transmembrane region" description="Helical" evidence="9">
    <location>
        <begin position="221"/>
        <end position="239"/>
    </location>
</feature>
<organism evidence="10 11">
    <name type="scientific">Lawsonella clevelandensis</name>
    <dbReference type="NCBI Taxonomy" id="1528099"/>
    <lineage>
        <taxon>Bacteria</taxon>
        <taxon>Bacillati</taxon>
        <taxon>Actinomycetota</taxon>
        <taxon>Actinomycetes</taxon>
        <taxon>Mycobacteriales</taxon>
        <taxon>Lawsonellaceae</taxon>
        <taxon>Lawsonella</taxon>
    </lineage>
</organism>
<keyword evidence="4" id="KW-1003">Cell membrane</keyword>
<dbReference type="Proteomes" id="UP000248606">
    <property type="component" value="Unassembled WGS sequence"/>
</dbReference>
<proteinExistence type="inferred from homology"/>
<keyword evidence="5 9" id="KW-0812">Transmembrane</keyword>
<dbReference type="AlphaFoldDB" id="A0A2W5K4F6"/>
<dbReference type="InterPro" id="IPR002549">
    <property type="entry name" value="AI-2E-like"/>
</dbReference>
<comment type="caution">
    <text evidence="10">The sequence shown here is derived from an EMBL/GenBank/DDBJ whole genome shotgun (WGS) entry which is preliminary data.</text>
</comment>
<reference evidence="10 11" key="1">
    <citation type="submission" date="2017-08" db="EMBL/GenBank/DDBJ databases">
        <title>Infants hospitalized years apart are colonized by the same room-sourced microbial strains.</title>
        <authorList>
            <person name="Brooks B."/>
            <person name="Olm M.R."/>
            <person name="Firek B.A."/>
            <person name="Baker R."/>
            <person name="Thomas B.C."/>
            <person name="Morowitz M.J."/>
            <person name="Banfield J.F."/>
        </authorList>
    </citation>
    <scope>NUCLEOTIDE SEQUENCE [LARGE SCALE GENOMIC DNA]</scope>
    <source>
        <strain evidence="10">S2_006_000_R1_57</strain>
    </source>
</reference>
<evidence type="ECO:0000256" key="7">
    <source>
        <dbReference type="ARBA" id="ARBA00023136"/>
    </source>
</evidence>
<evidence type="ECO:0000256" key="2">
    <source>
        <dbReference type="ARBA" id="ARBA00009773"/>
    </source>
</evidence>
<feature type="transmembrane region" description="Helical" evidence="9">
    <location>
        <begin position="305"/>
        <end position="328"/>
    </location>
</feature>
<feature type="compositionally biased region" description="Basic and acidic residues" evidence="8">
    <location>
        <begin position="1"/>
        <end position="16"/>
    </location>
</feature>
<keyword evidence="7 9" id="KW-0472">Membrane</keyword>
<sequence length="524" mass="56669">MSNKNSKPELIGKDSSADTPALDSGNDTKNASSTATTSSRHGKNEKKDKKDEREHPSSRRMHSTSRSAVIGQDLRKLANWSLRFIIVVAAGYILYKLCQFIWVGLLPTILAIIICSALWPPVKWLTNHKVPSWIASLGMLLVVLGVVSGILSAIAPSIASQINPISQKTVQGLRDLQHWLLGPPFNVNQTQLNRIVASITDKIQSSSTQIASAAINGVSTASNVVVTLLITFMLCFFFLKDGSKVLPWVKRVVGMPAYAHIEELTLRCWTTLGGFIRTQCIVSAIDAVGIGIGMIVLKVPLAGPLAIITFMGGFIPIVGAFVSGFLAVLVAWVGVSFKAAIIMLIVIIVVQQLEGNVLSPILQSNAMDLHPVIVLLVVSAGGSLYGIVGAFLAVPITAVIAVILRYIVESWDERAKIVVTNQPSEQPETKHTKMRRWLRRRSSSLRNFVHDEDNELLHDTTSTEEPPAHVDEDAESTSLLTASLPDETSDTADSDNDADVTSSDSTPGDRSDDKPGDSPSREES</sequence>
<evidence type="ECO:0000256" key="8">
    <source>
        <dbReference type="SAM" id="MobiDB-lite"/>
    </source>
</evidence>
<accession>A0A2W5K4F6</accession>
<evidence type="ECO:0000256" key="5">
    <source>
        <dbReference type="ARBA" id="ARBA00022692"/>
    </source>
</evidence>
<dbReference type="RefSeq" id="WP_290595528.1">
    <property type="nucleotide sequence ID" value="NZ_JAPJOB010000001.1"/>
</dbReference>
<feature type="compositionally biased region" description="Basic and acidic residues" evidence="8">
    <location>
        <begin position="449"/>
        <end position="458"/>
    </location>
</feature>
<dbReference type="PANTHER" id="PTHR21716:SF53">
    <property type="entry name" value="PERMEASE PERM-RELATED"/>
    <property type="match status" value="1"/>
</dbReference>
<keyword evidence="3" id="KW-0813">Transport</keyword>
<feature type="compositionally biased region" description="Acidic residues" evidence="8">
    <location>
        <begin position="487"/>
        <end position="498"/>
    </location>
</feature>
<dbReference type="GO" id="GO:0055085">
    <property type="term" value="P:transmembrane transport"/>
    <property type="evidence" value="ECO:0007669"/>
    <property type="project" value="TreeGrafter"/>
</dbReference>
<evidence type="ECO:0000256" key="6">
    <source>
        <dbReference type="ARBA" id="ARBA00022989"/>
    </source>
</evidence>
<gene>
    <name evidence="10" type="ORF">DI579_00520</name>
</gene>
<evidence type="ECO:0000256" key="3">
    <source>
        <dbReference type="ARBA" id="ARBA00022448"/>
    </source>
</evidence>
<evidence type="ECO:0000256" key="1">
    <source>
        <dbReference type="ARBA" id="ARBA00004651"/>
    </source>
</evidence>
<evidence type="ECO:0000313" key="10">
    <source>
        <dbReference type="EMBL" id="PZP89696.1"/>
    </source>
</evidence>
<dbReference type="Pfam" id="PF01594">
    <property type="entry name" value="AI-2E_transport"/>
    <property type="match status" value="1"/>
</dbReference>
<feature type="transmembrane region" description="Helical" evidence="9">
    <location>
        <begin position="101"/>
        <end position="122"/>
    </location>
</feature>
<comment type="subcellular location">
    <subcellularLocation>
        <location evidence="1">Cell membrane</location>
        <topology evidence="1">Multi-pass membrane protein</topology>
    </subcellularLocation>
</comment>
<dbReference type="PANTHER" id="PTHR21716">
    <property type="entry name" value="TRANSMEMBRANE PROTEIN"/>
    <property type="match status" value="1"/>
</dbReference>
<dbReference type="EMBL" id="QFOZ01000001">
    <property type="protein sequence ID" value="PZP89696.1"/>
    <property type="molecule type" value="Genomic_DNA"/>
</dbReference>
<protein>
    <submittedName>
        <fullName evidence="10">AI-2E family transporter</fullName>
    </submittedName>
</protein>
<feature type="region of interest" description="Disordered" evidence="8">
    <location>
        <begin position="1"/>
        <end position="67"/>
    </location>
</feature>
<evidence type="ECO:0000313" key="11">
    <source>
        <dbReference type="Proteomes" id="UP000248606"/>
    </source>
</evidence>
<feature type="compositionally biased region" description="Basic and acidic residues" evidence="8">
    <location>
        <begin position="507"/>
        <end position="524"/>
    </location>
</feature>
<feature type="region of interest" description="Disordered" evidence="8">
    <location>
        <begin position="449"/>
        <end position="524"/>
    </location>
</feature>
<dbReference type="GO" id="GO:0005886">
    <property type="term" value="C:plasma membrane"/>
    <property type="evidence" value="ECO:0007669"/>
    <property type="project" value="UniProtKB-SubCell"/>
</dbReference>
<feature type="transmembrane region" description="Helical" evidence="9">
    <location>
        <begin position="134"/>
        <end position="155"/>
    </location>
</feature>
<name>A0A2W5K4F6_9ACTN</name>
<evidence type="ECO:0000256" key="9">
    <source>
        <dbReference type="SAM" id="Phobius"/>
    </source>
</evidence>